<evidence type="ECO:0000313" key="2">
    <source>
        <dbReference type="EMBL" id="EHL11459.1"/>
    </source>
</evidence>
<keyword evidence="1" id="KW-0472">Membrane</keyword>
<protein>
    <recommendedName>
        <fullName evidence="4">J domain-containing protein</fullName>
    </recommendedName>
</protein>
<comment type="caution">
    <text evidence="2">The sequence shown here is derived from an EMBL/GenBank/DDBJ whole genome shotgun (WGS) entry which is preliminary data.</text>
</comment>
<dbReference type="AlphaFoldDB" id="G9WV58"/>
<keyword evidence="1" id="KW-1133">Transmembrane helix</keyword>
<evidence type="ECO:0000313" key="3">
    <source>
        <dbReference type="Proteomes" id="UP000003527"/>
    </source>
</evidence>
<reference evidence="2 3" key="1">
    <citation type="submission" date="2011-08" db="EMBL/GenBank/DDBJ databases">
        <title>The Genome Sequence of Oribacterium sp. ACB7.</title>
        <authorList>
            <consortium name="The Broad Institute Genome Sequencing Platform"/>
            <person name="Earl A."/>
            <person name="Ward D."/>
            <person name="Feldgarden M."/>
            <person name="Gevers D."/>
            <person name="Sizova M."/>
            <person name="Hazen A."/>
            <person name="Epstein S."/>
            <person name="Young S.K."/>
            <person name="Zeng Q."/>
            <person name="Gargeya S."/>
            <person name="Fitzgerald M."/>
            <person name="Haas B."/>
            <person name="Abouelleil A."/>
            <person name="Alvarado L."/>
            <person name="Arachchi H.M."/>
            <person name="Berlin A."/>
            <person name="Brown A."/>
            <person name="Chapman S.B."/>
            <person name="Chen Z."/>
            <person name="Dunbar C."/>
            <person name="Freedman E."/>
            <person name="Gearin G."/>
            <person name="Gellesch M."/>
            <person name="Goldberg J."/>
            <person name="Griggs A."/>
            <person name="Gujja S."/>
            <person name="Heiman D."/>
            <person name="Howarth C."/>
            <person name="Larson L."/>
            <person name="Lui A."/>
            <person name="MacDonald P.J.P."/>
            <person name="Montmayeur A."/>
            <person name="Murphy C."/>
            <person name="Neiman D."/>
            <person name="Pearson M."/>
            <person name="Priest M."/>
            <person name="Roberts A."/>
            <person name="Saif S."/>
            <person name="Shea T."/>
            <person name="Shenoy N."/>
            <person name="Sisk P."/>
            <person name="Stolte C."/>
            <person name="Sykes S."/>
            <person name="Wortman J."/>
            <person name="Nusbaum C."/>
            <person name="Birren B."/>
        </authorList>
    </citation>
    <scope>NUCLEOTIDE SEQUENCE [LARGE SCALE GENOMIC DNA]</scope>
    <source>
        <strain evidence="2 3">ACB7</strain>
    </source>
</reference>
<proteinExistence type="predicted"/>
<dbReference type="RefSeq" id="WP_009536637.1">
    <property type="nucleotide sequence ID" value="NZ_JH414504.1"/>
</dbReference>
<accession>G9WV58</accession>
<dbReference type="PATRIC" id="fig|796944.3.peg.1518"/>
<keyword evidence="1" id="KW-0812">Transmembrane</keyword>
<feature type="transmembrane region" description="Helical" evidence="1">
    <location>
        <begin position="21"/>
        <end position="41"/>
    </location>
</feature>
<organism evidence="2 3">
    <name type="scientific">Oribacterium asaccharolyticum ACB7</name>
    <dbReference type="NCBI Taxonomy" id="796944"/>
    <lineage>
        <taxon>Bacteria</taxon>
        <taxon>Bacillati</taxon>
        <taxon>Bacillota</taxon>
        <taxon>Clostridia</taxon>
        <taxon>Lachnospirales</taxon>
        <taxon>Lachnospiraceae</taxon>
        <taxon>Oribacterium</taxon>
    </lineage>
</organism>
<dbReference type="HOGENOM" id="CLU_1314386_0_0_9"/>
<dbReference type="EMBL" id="AFZD01000017">
    <property type="protein sequence ID" value="EHL11459.1"/>
    <property type="molecule type" value="Genomic_DNA"/>
</dbReference>
<keyword evidence="3" id="KW-1185">Reference proteome</keyword>
<gene>
    <name evidence="2" type="ORF">HMPREF9624_00792</name>
</gene>
<evidence type="ECO:0008006" key="4">
    <source>
        <dbReference type="Google" id="ProtNLM"/>
    </source>
</evidence>
<feature type="transmembrane region" description="Helical" evidence="1">
    <location>
        <begin position="47"/>
        <end position="65"/>
    </location>
</feature>
<evidence type="ECO:0000256" key="1">
    <source>
        <dbReference type="SAM" id="Phobius"/>
    </source>
</evidence>
<name>G9WV58_9FIRM</name>
<dbReference type="Proteomes" id="UP000003527">
    <property type="component" value="Unassembled WGS sequence"/>
</dbReference>
<sequence>MKLIYKALNIPLRILLHLTHPDMQCFLGILIPEVICIRLLLANHVRIYLFPLFMLLTFVLTYLSFGKFVEYDVKHDNILVERVYAFFLKLYIENKNRYCFTQIPELYVNEKIEEYNEKFQKTMQDRKNKAKKEESRIPSFFDLEYEKELKFFGLYNRDFDLQDLKREKRNLVKLHHPDQFTELGEQNEHRVLYDLTIRYYNTIVKNKKL</sequence>